<evidence type="ECO:0000313" key="2">
    <source>
        <dbReference type="Proteomes" id="UP000030671"/>
    </source>
</evidence>
<protein>
    <submittedName>
        <fullName evidence="1">Uncharacterized protein</fullName>
    </submittedName>
</protein>
<dbReference type="EMBL" id="KI925455">
    <property type="protein sequence ID" value="ETW85597.1"/>
    <property type="molecule type" value="Genomic_DNA"/>
</dbReference>
<dbReference type="GeneID" id="20665707"/>
<organism evidence="1 2">
    <name type="scientific">Heterobasidion irregulare (strain TC 32-1)</name>
    <dbReference type="NCBI Taxonomy" id="747525"/>
    <lineage>
        <taxon>Eukaryota</taxon>
        <taxon>Fungi</taxon>
        <taxon>Dikarya</taxon>
        <taxon>Basidiomycota</taxon>
        <taxon>Agaricomycotina</taxon>
        <taxon>Agaricomycetes</taxon>
        <taxon>Russulales</taxon>
        <taxon>Bondarzewiaceae</taxon>
        <taxon>Heterobasidion</taxon>
        <taxon>Heterobasidion annosum species complex</taxon>
    </lineage>
</organism>
<name>W4KIB3_HETIT</name>
<dbReference type="OrthoDB" id="3260546at2759"/>
<sequence>MSYEDFCKAVYCLYPGSEEERKCKDCISTTKQGRTFTRGFQPELWGRILQRFQLKFLDHFPDDPY</sequence>
<dbReference type="Proteomes" id="UP000030671">
    <property type="component" value="Unassembled WGS sequence"/>
</dbReference>
<reference evidence="1 2" key="1">
    <citation type="journal article" date="2012" name="New Phytol.">
        <title>Insight into trade-off between wood decay and parasitism from the genome of a fungal forest pathogen.</title>
        <authorList>
            <person name="Olson A."/>
            <person name="Aerts A."/>
            <person name="Asiegbu F."/>
            <person name="Belbahri L."/>
            <person name="Bouzid O."/>
            <person name="Broberg A."/>
            <person name="Canback B."/>
            <person name="Coutinho P.M."/>
            <person name="Cullen D."/>
            <person name="Dalman K."/>
            <person name="Deflorio G."/>
            <person name="van Diepen L.T."/>
            <person name="Dunand C."/>
            <person name="Duplessis S."/>
            <person name="Durling M."/>
            <person name="Gonthier P."/>
            <person name="Grimwood J."/>
            <person name="Fossdal C.G."/>
            <person name="Hansson D."/>
            <person name="Henrissat B."/>
            <person name="Hietala A."/>
            <person name="Himmelstrand K."/>
            <person name="Hoffmeister D."/>
            <person name="Hogberg N."/>
            <person name="James T.Y."/>
            <person name="Karlsson M."/>
            <person name="Kohler A."/>
            <person name="Kues U."/>
            <person name="Lee Y.H."/>
            <person name="Lin Y.C."/>
            <person name="Lind M."/>
            <person name="Lindquist E."/>
            <person name="Lombard V."/>
            <person name="Lucas S."/>
            <person name="Lunden K."/>
            <person name="Morin E."/>
            <person name="Murat C."/>
            <person name="Park J."/>
            <person name="Raffaello T."/>
            <person name="Rouze P."/>
            <person name="Salamov A."/>
            <person name="Schmutz J."/>
            <person name="Solheim H."/>
            <person name="Stahlberg J."/>
            <person name="Velez H."/>
            <person name="de Vries R.P."/>
            <person name="Wiebenga A."/>
            <person name="Woodward S."/>
            <person name="Yakovlev I."/>
            <person name="Garbelotto M."/>
            <person name="Martin F."/>
            <person name="Grigoriev I.V."/>
            <person name="Stenlid J."/>
        </authorList>
    </citation>
    <scope>NUCLEOTIDE SEQUENCE [LARGE SCALE GENOMIC DNA]</scope>
    <source>
        <strain evidence="1 2">TC 32-1</strain>
    </source>
</reference>
<dbReference type="RefSeq" id="XP_009542441.1">
    <property type="nucleotide sequence ID" value="XM_009544146.1"/>
</dbReference>
<accession>W4KIB3</accession>
<evidence type="ECO:0000313" key="1">
    <source>
        <dbReference type="EMBL" id="ETW85597.1"/>
    </source>
</evidence>
<dbReference type="HOGENOM" id="CLU_2849956_0_0_1"/>
<dbReference type="KEGG" id="hir:HETIRDRAFT_100767"/>
<dbReference type="AlphaFoldDB" id="W4KIB3"/>
<gene>
    <name evidence="1" type="ORF">HETIRDRAFT_100767</name>
</gene>
<dbReference type="InParanoid" id="W4KIB3"/>
<proteinExistence type="predicted"/>
<keyword evidence="2" id="KW-1185">Reference proteome</keyword>